<evidence type="ECO:0000313" key="2">
    <source>
        <dbReference type="Proteomes" id="UP000223759"/>
    </source>
</evidence>
<dbReference type="EMBL" id="FTPK01000002">
    <property type="protein sequence ID" value="SIT70163.1"/>
    <property type="molecule type" value="Genomic_DNA"/>
</dbReference>
<dbReference type="AlphaFoldDB" id="A0A1R3W000"/>
<keyword evidence="2" id="KW-1185">Reference proteome</keyword>
<gene>
    <name evidence="1" type="ORF">SAMN05216526_1250</name>
</gene>
<reference evidence="1 2" key="1">
    <citation type="submission" date="2017-01" db="EMBL/GenBank/DDBJ databases">
        <authorList>
            <person name="Mah S.A."/>
            <person name="Swanson W.J."/>
            <person name="Moy G.W."/>
            <person name="Vacquier V.D."/>
        </authorList>
    </citation>
    <scope>NUCLEOTIDE SEQUENCE [LARGE SCALE GENOMIC DNA]</scope>
    <source>
        <strain evidence="1 2">M9</strain>
    </source>
</reference>
<name>A0A1R3W000_9GAMM</name>
<dbReference type="RefSeq" id="WP_076755637.1">
    <property type="nucleotide sequence ID" value="NZ_CP023018.1"/>
</dbReference>
<dbReference type="OrthoDB" id="5295778at2"/>
<protein>
    <submittedName>
        <fullName evidence="1">Uncharacterized protein</fullName>
    </submittedName>
</protein>
<accession>A0A1R3W000</accession>
<evidence type="ECO:0000313" key="1">
    <source>
        <dbReference type="EMBL" id="SIT70163.1"/>
    </source>
</evidence>
<dbReference type="STRING" id="233100.SAMN05216526_1250"/>
<sequence>MFGLFRPGPEAQLERFLQRYGGRTLIIHEGFPSNWMKQLLRQAGGGGHFRIDARPLPAAKPTPVEWLVQTHILPIGLPLPLLARVEENMILLRHLNRDGYVVHPSEIAWFLAELSSRHHAALDYSGGANAISVTHGLAISDNEPLCMWDAISG</sequence>
<proteinExistence type="predicted"/>
<dbReference type="Proteomes" id="UP000223759">
    <property type="component" value="Unassembled WGS sequence"/>
</dbReference>
<organism evidence="1 2">
    <name type="scientific">Ectothiorhodosinus mongolicus</name>
    <dbReference type="NCBI Taxonomy" id="233100"/>
    <lineage>
        <taxon>Bacteria</taxon>
        <taxon>Pseudomonadati</taxon>
        <taxon>Pseudomonadota</taxon>
        <taxon>Gammaproteobacteria</taxon>
        <taxon>Chromatiales</taxon>
        <taxon>Ectothiorhodospiraceae</taxon>
        <taxon>Ectothiorhodosinus</taxon>
    </lineage>
</organism>